<dbReference type="RefSeq" id="WP_097111769.1">
    <property type="nucleotide sequence ID" value="NZ_OBEB01000005.1"/>
</dbReference>
<evidence type="ECO:0000259" key="2">
    <source>
        <dbReference type="Pfam" id="PF22106"/>
    </source>
</evidence>
<dbReference type="InterPro" id="IPR044922">
    <property type="entry name" value="DUF2063_N_sf"/>
</dbReference>
<dbReference type="Pfam" id="PF22106">
    <property type="entry name" value="NGO1945_C"/>
    <property type="match status" value="1"/>
</dbReference>
<accession>A0A285J160</accession>
<dbReference type="Gene3D" id="1.10.150.690">
    <property type="entry name" value="DUF2063"/>
    <property type="match status" value="1"/>
</dbReference>
<sequence length="259" mass="29218">MNIKQDEADFRQLQQQFAAYIRNPEHTAPPAGIEQRRLKVYSDLFFNNVRGFLDTAFPVLKTLYSEPDWTALARQFFSSYACQSPYFLQIAEQFVTFLQDYQPTAADPPFLAELAHYEWAELYIATLTSKAPLPALSWAELTGEALSTSRLQLSELAMLCAYQYPVQQICVDFQPTEPAQPVFFLLYRNSEHEVKFVQLNQATLLLLNTLSEQPGLTFNQLIQAISAQLPGLTLPQLQQGALPLVQQLTAKGAICGYPA</sequence>
<protein>
    <submittedName>
        <fullName evidence="3">Uncharacterized protein</fullName>
    </submittedName>
</protein>
<dbReference type="InterPro" id="IPR018640">
    <property type="entry name" value="DUF2063"/>
</dbReference>
<evidence type="ECO:0000313" key="4">
    <source>
        <dbReference type="Proteomes" id="UP000219353"/>
    </source>
</evidence>
<dbReference type="AlphaFoldDB" id="A0A285J160"/>
<feature type="domain" description="NGO1945-like C-terminal" evidence="2">
    <location>
        <begin position="154"/>
        <end position="248"/>
    </location>
</feature>
<proteinExistence type="predicted"/>
<dbReference type="EMBL" id="OBEB01000005">
    <property type="protein sequence ID" value="SNY54039.1"/>
    <property type="molecule type" value="Genomic_DNA"/>
</dbReference>
<dbReference type="OrthoDB" id="4146344at2"/>
<reference evidence="4" key="1">
    <citation type="submission" date="2017-09" db="EMBL/GenBank/DDBJ databases">
        <authorList>
            <person name="Varghese N."/>
            <person name="Submissions S."/>
        </authorList>
    </citation>
    <scope>NUCLEOTIDE SEQUENCE [LARGE SCALE GENOMIC DNA]</scope>
    <source>
        <strain evidence="4">CGMCC 1.12461</strain>
    </source>
</reference>
<evidence type="ECO:0000313" key="3">
    <source>
        <dbReference type="EMBL" id="SNY54039.1"/>
    </source>
</evidence>
<feature type="domain" description="Putative DNA-binding" evidence="1">
    <location>
        <begin position="12"/>
        <end position="98"/>
    </location>
</feature>
<dbReference type="Pfam" id="PF09836">
    <property type="entry name" value="DUF2063"/>
    <property type="match status" value="1"/>
</dbReference>
<organism evidence="3 4">
    <name type="scientific">Arsukibacterium tuosuense</name>
    <dbReference type="NCBI Taxonomy" id="1323745"/>
    <lineage>
        <taxon>Bacteria</taxon>
        <taxon>Pseudomonadati</taxon>
        <taxon>Pseudomonadota</taxon>
        <taxon>Gammaproteobacteria</taxon>
        <taxon>Chromatiales</taxon>
        <taxon>Chromatiaceae</taxon>
        <taxon>Arsukibacterium</taxon>
    </lineage>
</organism>
<evidence type="ECO:0000259" key="1">
    <source>
        <dbReference type="Pfam" id="PF09836"/>
    </source>
</evidence>
<dbReference type="InterPro" id="IPR054098">
    <property type="entry name" value="NGO1945-like_C"/>
</dbReference>
<dbReference type="Gene3D" id="3.90.930.50">
    <property type="match status" value="1"/>
</dbReference>
<keyword evidence="4" id="KW-1185">Reference proteome</keyword>
<dbReference type="Proteomes" id="UP000219353">
    <property type="component" value="Unassembled WGS sequence"/>
</dbReference>
<gene>
    <name evidence="3" type="ORF">SAMN06297280_2538</name>
</gene>
<name>A0A285J160_9GAMM</name>